<dbReference type="Pfam" id="PF05935">
    <property type="entry name" value="Arylsulfotrans"/>
    <property type="match status" value="1"/>
</dbReference>
<protein>
    <submittedName>
        <fullName evidence="1">Unannotated protein</fullName>
    </submittedName>
</protein>
<dbReference type="InterPro" id="IPR053143">
    <property type="entry name" value="Arylsulfate_ST"/>
</dbReference>
<dbReference type="PANTHER" id="PTHR35340">
    <property type="entry name" value="PQQ ENZYME REPEAT PROTEIN-RELATED"/>
    <property type="match status" value="1"/>
</dbReference>
<dbReference type="EMBL" id="CAEUNJ010000079">
    <property type="protein sequence ID" value="CAB4372528.1"/>
    <property type="molecule type" value="Genomic_DNA"/>
</dbReference>
<name>A0A6J6AQC9_9ZZZZ</name>
<dbReference type="AlphaFoldDB" id="A0A6J6AQC9"/>
<gene>
    <name evidence="1" type="ORF">UFOPK4201_01572</name>
</gene>
<dbReference type="PANTHER" id="PTHR35340:SF5">
    <property type="entry name" value="ASST-DOMAIN-CONTAINING PROTEIN"/>
    <property type="match status" value="1"/>
</dbReference>
<evidence type="ECO:0000313" key="1">
    <source>
        <dbReference type="EMBL" id="CAB4372528.1"/>
    </source>
</evidence>
<dbReference type="GO" id="GO:0004062">
    <property type="term" value="F:aryl sulfotransferase activity"/>
    <property type="evidence" value="ECO:0007669"/>
    <property type="project" value="InterPro"/>
</dbReference>
<dbReference type="InterPro" id="IPR010262">
    <property type="entry name" value="Arylsulfotransferase_bact"/>
</dbReference>
<organism evidence="1">
    <name type="scientific">freshwater metagenome</name>
    <dbReference type="NCBI Taxonomy" id="449393"/>
    <lineage>
        <taxon>unclassified sequences</taxon>
        <taxon>metagenomes</taxon>
        <taxon>ecological metagenomes</taxon>
    </lineage>
</organism>
<accession>A0A6J6AQC9</accession>
<sequence>MHLRKTILARMVRDPRVRRDLQPIRWLLVFVLLIVGLSSVRAVTSAEAASFLPSRICSPQIGSGEPSKLSGGFHAVTPQRLLDTRLSVGRISAGCTAIIDLFGELTNQATGVALTVTTTGADGNGYITVFPCDASQPEASNLNPRPNDDTPNSAIVPLGPSRRICLYTSVGTDLVVDLTGWFGSGGAPFHSQDPDRVLDTRNETLRPDGGIGNLPAESQLIIPIAGTGQVPAGASGVAVNITVVSPAQAGFVTAYPCNVPIPNTSSGNFLAATTRATSGLFALGLNGSLCIYSSQTADIIVDVTGWFGDTTGARLTPIVGTRVVDSRNGTGWSNALAAGETRPFDPTLGGTLAVGSTAVIDVVATGATDSGYLTFFPCGTPMPETSSLNFSIGVDSTNSAIIASGSDGTICVFANVETQVVIDVMGSLGAPGALRSLSVSGHQLNPTFEPDGHDYGIICSATGETWTIQGQGVPGSSVSVVGADPSGTISVVENQLITVTVTLASGATDSYFIRCLPHDFSNLNVTRNDDPTPGWYMISTGFGASDGSGTWTVILDSHGAVVWYHQTSQPVIDFKRLPNGNLAWVNILGATFGTNPTGAYEEHAVNGSLVRTWSTIDTTTDHHDMKMLANGNVMMLSYHQRTGIDVSALGADFTNSETVFDAWIQEITPVGAVVWEWHSEDHIGISETTAQLDGVNIRVAVSGAVDLVHINSVDVDPTTGDLIVSMRHTDATYRIRRSPALAGDGSIIWKLSGNAPTEVGAQHLTLVGDPYGGTRRQHDARILPNGNITIFDDESGRTAETARAVEYAINNNAGTATMVREWRSQSGPSAAMGGTRRQSDGSIVICWGSSPPLFTEIDPFGSILLNVEQLPTGAGYRIVKEPLTSFNAATLRAAVS</sequence>
<reference evidence="1" key="1">
    <citation type="submission" date="2020-05" db="EMBL/GenBank/DDBJ databases">
        <authorList>
            <person name="Chiriac C."/>
            <person name="Salcher M."/>
            <person name="Ghai R."/>
            <person name="Kavagutti S V."/>
        </authorList>
    </citation>
    <scope>NUCLEOTIDE SEQUENCE</scope>
</reference>
<proteinExistence type="predicted"/>